<reference evidence="4" key="1">
    <citation type="journal article" date="2019" name="Int. J. Syst. Evol. Microbiol.">
        <title>The Global Catalogue of Microorganisms (GCM) 10K type strain sequencing project: providing services to taxonomists for standard genome sequencing and annotation.</title>
        <authorList>
            <consortium name="The Broad Institute Genomics Platform"/>
            <consortium name="The Broad Institute Genome Sequencing Center for Infectious Disease"/>
            <person name="Wu L."/>
            <person name="Ma J."/>
        </authorList>
    </citation>
    <scope>NUCLEOTIDE SEQUENCE [LARGE SCALE GENOMIC DNA]</scope>
    <source>
        <strain evidence="4">JCM 15921</strain>
    </source>
</reference>
<dbReference type="InterPro" id="IPR037401">
    <property type="entry name" value="SnoaL-like"/>
</dbReference>
<evidence type="ECO:0000313" key="3">
    <source>
        <dbReference type="EMBL" id="GAA2143302.1"/>
    </source>
</evidence>
<proteinExistence type="predicted"/>
<accession>A0ABP5LB30</accession>
<protein>
    <recommendedName>
        <fullName evidence="2">SnoaL-like domain-containing protein</fullName>
    </recommendedName>
</protein>
<feature type="region of interest" description="Disordered" evidence="1">
    <location>
        <begin position="1"/>
        <end position="33"/>
    </location>
</feature>
<name>A0ABP5LB30_9MICC</name>
<dbReference type="Proteomes" id="UP001500102">
    <property type="component" value="Unassembled WGS sequence"/>
</dbReference>
<evidence type="ECO:0000313" key="4">
    <source>
        <dbReference type="Proteomes" id="UP001500102"/>
    </source>
</evidence>
<comment type="caution">
    <text evidence="3">The sequence shown here is derived from an EMBL/GenBank/DDBJ whole genome shotgun (WGS) entry which is preliminary data.</text>
</comment>
<evidence type="ECO:0000256" key="1">
    <source>
        <dbReference type="SAM" id="MobiDB-lite"/>
    </source>
</evidence>
<dbReference type="InterPro" id="IPR032710">
    <property type="entry name" value="NTF2-like_dom_sf"/>
</dbReference>
<organism evidence="3 4">
    <name type="scientific">Arthrobacter humicola</name>
    <dbReference type="NCBI Taxonomy" id="409291"/>
    <lineage>
        <taxon>Bacteria</taxon>
        <taxon>Bacillati</taxon>
        <taxon>Actinomycetota</taxon>
        <taxon>Actinomycetes</taxon>
        <taxon>Micrococcales</taxon>
        <taxon>Micrococcaceae</taxon>
        <taxon>Arthrobacter</taxon>
    </lineage>
</organism>
<dbReference type="SUPFAM" id="SSF54427">
    <property type="entry name" value="NTF2-like"/>
    <property type="match status" value="1"/>
</dbReference>
<dbReference type="Gene3D" id="3.10.450.50">
    <property type="match status" value="1"/>
</dbReference>
<keyword evidence="4" id="KW-1185">Reference proteome</keyword>
<sequence length="180" mass="19823">MKLGARRFPGTVPTNNVAGHKAAHEHMRKPPAAGRSDYLSEVIQRLLAAMNAHDLEAAAALFHESYKSVQPAHPARAFVGRRQMHANWAAMFAGIPDFHAEVISSADHGNTAWSEWTWAGTRSDGRPFDMRGVTIFEVEDGLITGGRLYMEELERENVGIAETVQSLAGRRPDQPARPVD</sequence>
<gene>
    <name evidence="3" type="ORF">GCM10009825_33470</name>
</gene>
<dbReference type="EMBL" id="BAAAQB010000041">
    <property type="protein sequence ID" value="GAA2143302.1"/>
    <property type="molecule type" value="Genomic_DNA"/>
</dbReference>
<dbReference type="Pfam" id="PF12680">
    <property type="entry name" value="SnoaL_2"/>
    <property type="match status" value="1"/>
</dbReference>
<evidence type="ECO:0000259" key="2">
    <source>
        <dbReference type="Pfam" id="PF12680"/>
    </source>
</evidence>
<feature type="domain" description="SnoaL-like" evidence="2">
    <location>
        <begin position="43"/>
        <end position="144"/>
    </location>
</feature>